<dbReference type="InterPro" id="IPR036282">
    <property type="entry name" value="Glutathione-S-Trfase_C_sf"/>
</dbReference>
<reference evidence="2 3" key="1">
    <citation type="submission" date="2022-12" db="EMBL/GenBank/DDBJ databases">
        <title>Chromosome-level genome of Tegillarca granosa.</title>
        <authorList>
            <person name="Kim J."/>
        </authorList>
    </citation>
    <scope>NUCLEOTIDE SEQUENCE [LARGE SCALE GENOMIC DNA]</scope>
    <source>
        <strain evidence="2">Teg-2019</strain>
        <tissue evidence="2">Adductor muscle</tissue>
    </source>
</reference>
<dbReference type="PROSITE" id="PS51354">
    <property type="entry name" value="GLUTAREDOXIN_2"/>
    <property type="match status" value="1"/>
</dbReference>
<dbReference type="CDD" id="cd03197">
    <property type="entry name" value="GST_C_mPGES2"/>
    <property type="match status" value="1"/>
</dbReference>
<feature type="domain" description="Glutaredoxin" evidence="1">
    <location>
        <begin position="1"/>
        <end position="53"/>
    </location>
</feature>
<evidence type="ECO:0000313" key="3">
    <source>
        <dbReference type="Proteomes" id="UP001217089"/>
    </source>
</evidence>
<dbReference type="PANTHER" id="PTHR12782">
    <property type="entry name" value="MICROSOMAL PROSTAGLANDIN E SYNTHASE-2"/>
    <property type="match status" value="1"/>
</dbReference>
<keyword evidence="3" id="KW-1185">Reference proteome</keyword>
<dbReference type="EMBL" id="JARBDR010000919">
    <property type="protein sequence ID" value="KAJ8299981.1"/>
    <property type="molecule type" value="Genomic_DNA"/>
</dbReference>
<dbReference type="InterPro" id="IPR036249">
    <property type="entry name" value="Thioredoxin-like_sf"/>
</dbReference>
<protein>
    <recommendedName>
        <fullName evidence="1">Glutaredoxin domain-containing protein</fullName>
    </recommendedName>
</protein>
<sequence>MFQFQTCPFCCKVRATLDYYGISYDIVEVNSVFKTQIKWSNYRKVPILMCDGQINDSSVIISLIESYLHDTSQPLDLLKSFYPGLESKDNRGKTVWEFQNKYFIMFQDHISDKRTSKERRTWGEALQAFRYFSEVGEWEKNFSTPERLFIIYVGALVMFGISKMLKKRHNLKPDVRESLYDAAREWKRAIVYGVLNSIEGCQAFKDMLENTKIGPWYYRTKKAVQNHQGANPLNKKS</sequence>
<dbReference type="InterPro" id="IPR034335">
    <property type="entry name" value="PGES2_C"/>
</dbReference>
<dbReference type="Gene3D" id="3.40.30.10">
    <property type="entry name" value="Glutaredoxin"/>
    <property type="match status" value="1"/>
</dbReference>
<evidence type="ECO:0000259" key="1">
    <source>
        <dbReference type="Pfam" id="PF00462"/>
    </source>
</evidence>
<dbReference type="SUPFAM" id="SSF47616">
    <property type="entry name" value="GST C-terminal domain-like"/>
    <property type="match status" value="1"/>
</dbReference>
<dbReference type="Gene3D" id="1.20.1050.10">
    <property type="match status" value="1"/>
</dbReference>
<comment type="caution">
    <text evidence="2">The sequence shown here is derived from an EMBL/GenBank/DDBJ whole genome shotgun (WGS) entry which is preliminary data.</text>
</comment>
<dbReference type="PANTHER" id="PTHR12782:SF5">
    <property type="entry name" value="PROSTAGLANDIN E SYNTHASE 2"/>
    <property type="match status" value="1"/>
</dbReference>
<dbReference type="InterPro" id="IPR002109">
    <property type="entry name" value="Glutaredoxin"/>
</dbReference>
<dbReference type="Gene3D" id="6.20.200.30">
    <property type="match status" value="1"/>
</dbReference>
<dbReference type="Pfam" id="PF00462">
    <property type="entry name" value="Glutaredoxin"/>
    <property type="match status" value="1"/>
</dbReference>
<gene>
    <name evidence="2" type="ORF">KUTeg_021500</name>
</gene>
<evidence type="ECO:0000313" key="2">
    <source>
        <dbReference type="EMBL" id="KAJ8299981.1"/>
    </source>
</evidence>
<name>A0ABQ9E874_TEGGR</name>
<dbReference type="Proteomes" id="UP001217089">
    <property type="component" value="Unassembled WGS sequence"/>
</dbReference>
<accession>A0ABQ9E874</accession>
<proteinExistence type="predicted"/>
<dbReference type="SUPFAM" id="SSF52833">
    <property type="entry name" value="Thioredoxin-like"/>
    <property type="match status" value="1"/>
</dbReference>
<organism evidence="2 3">
    <name type="scientific">Tegillarca granosa</name>
    <name type="common">Malaysian cockle</name>
    <name type="synonym">Anadara granosa</name>
    <dbReference type="NCBI Taxonomy" id="220873"/>
    <lineage>
        <taxon>Eukaryota</taxon>
        <taxon>Metazoa</taxon>
        <taxon>Spiralia</taxon>
        <taxon>Lophotrochozoa</taxon>
        <taxon>Mollusca</taxon>
        <taxon>Bivalvia</taxon>
        <taxon>Autobranchia</taxon>
        <taxon>Pteriomorphia</taxon>
        <taxon>Arcoida</taxon>
        <taxon>Arcoidea</taxon>
        <taxon>Arcidae</taxon>
        <taxon>Tegillarca</taxon>
    </lineage>
</organism>